<comment type="subcellular location">
    <subcellularLocation>
        <location evidence="1 14">Cell outer membrane</location>
        <topology evidence="1 14">Multi-pass membrane protein</topology>
    </subcellularLocation>
</comment>
<dbReference type="InterPro" id="IPR039426">
    <property type="entry name" value="TonB-dep_rcpt-like"/>
</dbReference>
<feature type="signal peptide" evidence="16">
    <location>
        <begin position="1"/>
        <end position="23"/>
    </location>
</feature>
<accession>A0AA36UHW6</accession>
<keyword evidence="12 19" id="KW-0675">Receptor</keyword>
<dbReference type="InterPro" id="IPR036942">
    <property type="entry name" value="Beta-barrel_TonB_sf"/>
</dbReference>
<evidence type="ECO:0000259" key="18">
    <source>
        <dbReference type="Pfam" id="PF07715"/>
    </source>
</evidence>
<keyword evidence="6 14" id="KW-0812">Transmembrane</keyword>
<dbReference type="InterPro" id="IPR000531">
    <property type="entry name" value="Beta-barrel_TonB"/>
</dbReference>
<keyword evidence="4 14" id="KW-1134">Transmembrane beta strand</keyword>
<evidence type="ECO:0000256" key="8">
    <source>
        <dbReference type="ARBA" id="ARBA00023004"/>
    </source>
</evidence>
<evidence type="ECO:0000256" key="9">
    <source>
        <dbReference type="ARBA" id="ARBA00023065"/>
    </source>
</evidence>
<gene>
    <name evidence="19" type="ORF">HMPREF9418_2152</name>
    <name evidence="20" type="ORF">MON40_05085</name>
</gene>
<keyword evidence="22" id="KW-1185">Reference proteome</keyword>
<dbReference type="Gene3D" id="2.40.170.20">
    <property type="entry name" value="TonB-dependent receptor, beta-barrel domain"/>
    <property type="match status" value="1"/>
</dbReference>
<dbReference type="AlphaFoldDB" id="A0AA36UHW6"/>
<evidence type="ECO:0000256" key="13">
    <source>
        <dbReference type="ARBA" id="ARBA00023237"/>
    </source>
</evidence>
<dbReference type="PANTHER" id="PTHR32552:SF74">
    <property type="entry name" value="HYDROXAMATE SIDEROPHORE RECEPTOR FHUE"/>
    <property type="match status" value="1"/>
</dbReference>
<keyword evidence="7 16" id="KW-0732">Signal</keyword>
<keyword evidence="13 14" id="KW-0998">Cell outer membrane</keyword>
<dbReference type="CDD" id="cd01347">
    <property type="entry name" value="ligand_gated_channel"/>
    <property type="match status" value="1"/>
</dbReference>
<evidence type="ECO:0000313" key="21">
    <source>
        <dbReference type="Proteomes" id="UP000004982"/>
    </source>
</evidence>
<evidence type="ECO:0000256" key="12">
    <source>
        <dbReference type="ARBA" id="ARBA00023170"/>
    </source>
</evidence>
<evidence type="ECO:0000256" key="15">
    <source>
        <dbReference type="RuleBase" id="RU003357"/>
    </source>
</evidence>
<evidence type="ECO:0000259" key="17">
    <source>
        <dbReference type="Pfam" id="PF00593"/>
    </source>
</evidence>
<keyword evidence="3 14" id="KW-0813">Transport</keyword>
<protein>
    <submittedName>
        <fullName evidence="19 20">TonB-dependent receptor</fullName>
    </submittedName>
</protein>
<evidence type="ECO:0000256" key="7">
    <source>
        <dbReference type="ARBA" id="ARBA00022729"/>
    </source>
</evidence>
<organism evidence="19 21">
    <name type="scientific">Neisseria macacae ATCC 33926</name>
    <dbReference type="NCBI Taxonomy" id="997348"/>
    <lineage>
        <taxon>Bacteria</taxon>
        <taxon>Pseudomonadati</taxon>
        <taxon>Pseudomonadota</taxon>
        <taxon>Betaproteobacteria</taxon>
        <taxon>Neisseriales</taxon>
        <taxon>Neisseriaceae</taxon>
        <taxon>Neisseria</taxon>
    </lineage>
</organism>
<evidence type="ECO:0000256" key="5">
    <source>
        <dbReference type="ARBA" id="ARBA00022496"/>
    </source>
</evidence>
<dbReference type="InterPro" id="IPR012910">
    <property type="entry name" value="Plug_dom"/>
</dbReference>
<evidence type="ECO:0000256" key="14">
    <source>
        <dbReference type="PROSITE-ProRule" id="PRU01360"/>
    </source>
</evidence>
<dbReference type="EMBL" id="CP094241">
    <property type="protein sequence ID" value="UNV85880.1"/>
    <property type="molecule type" value="Genomic_DNA"/>
</dbReference>
<keyword evidence="11 14" id="KW-0472">Membrane</keyword>
<evidence type="ECO:0000313" key="20">
    <source>
        <dbReference type="EMBL" id="UNV85880.1"/>
    </source>
</evidence>
<dbReference type="GO" id="GO:0009279">
    <property type="term" value="C:cell outer membrane"/>
    <property type="evidence" value="ECO:0007669"/>
    <property type="project" value="UniProtKB-SubCell"/>
</dbReference>
<dbReference type="PROSITE" id="PS52016">
    <property type="entry name" value="TONB_DEPENDENT_REC_3"/>
    <property type="match status" value="1"/>
</dbReference>
<proteinExistence type="inferred from homology"/>
<evidence type="ECO:0000313" key="22">
    <source>
        <dbReference type="Proteomes" id="UP000829455"/>
    </source>
</evidence>
<dbReference type="EMBL" id="AFQE01000104">
    <property type="protein sequence ID" value="EGQ76151.1"/>
    <property type="molecule type" value="Genomic_DNA"/>
</dbReference>
<evidence type="ECO:0000256" key="10">
    <source>
        <dbReference type="ARBA" id="ARBA00023077"/>
    </source>
</evidence>
<reference evidence="20 22" key="2">
    <citation type="submission" date="2022-03" db="EMBL/GenBank/DDBJ databases">
        <title>Genome sequencing of Neisseria macacae.</title>
        <authorList>
            <person name="Baek M.-G."/>
        </authorList>
    </citation>
    <scope>NUCLEOTIDE SEQUENCE [LARGE SCALE GENOMIC DNA]</scope>
    <source>
        <strain evidence="20 22">ATCC 33926</strain>
    </source>
</reference>
<evidence type="ECO:0000256" key="1">
    <source>
        <dbReference type="ARBA" id="ARBA00004571"/>
    </source>
</evidence>
<dbReference type="PANTHER" id="PTHR32552">
    <property type="entry name" value="FERRICHROME IRON RECEPTOR-RELATED"/>
    <property type="match status" value="1"/>
</dbReference>
<feature type="chain" id="PRO_5041273821" evidence="16">
    <location>
        <begin position="24"/>
        <end position="839"/>
    </location>
</feature>
<dbReference type="Proteomes" id="UP000829455">
    <property type="component" value="Chromosome"/>
</dbReference>
<feature type="domain" description="TonB-dependent receptor-like beta-barrel" evidence="17">
    <location>
        <begin position="275"/>
        <end position="811"/>
    </location>
</feature>
<dbReference type="Pfam" id="PF07715">
    <property type="entry name" value="Plug"/>
    <property type="match status" value="1"/>
</dbReference>
<feature type="domain" description="TonB-dependent receptor plug" evidence="18">
    <location>
        <begin position="66"/>
        <end position="170"/>
    </location>
</feature>
<dbReference type="FunFam" id="2.170.130.10:FF:000010">
    <property type="entry name" value="Ferripyoverdine receptor"/>
    <property type="match status" value="1"/>
</dbReference>
<sequence>MNSLWQPNCLSIVIAFAFSSAYAQTVPDKVNLNEITVKGARNTPAQSNGNYTVKGSTSATKLDLKLKETPQSVTVFTQQQMQDQNLQNLDQVLEETPGITVLQDSVTGMGEAQYYSRGFPVDNYQLDGVLANKYLLGGPRFIAAQDSYLYDRVEIIRGSNGLSTGVGDPAASVNFVRKRPMAKKSGELNLKYGSWNNKRVEFDYGGALNKSQTLRGRIVGTWEDGDSFMDRIKRKSHAFYTVFDWTPTDKDSFTFGFSRQHRNVTGAPTKGLMRYSKVTQDYDFELGDSPTHWIDARDVPPSFNNGAEWAFNKATSDNMFAEYKHHFNDHIKLQTAYTRSRTKSDLRYGDMGVNGYAPQFNAATYDFGRERDKYDDKAFDIHLDSRFKLFEQDQQFIVGFSGIRHTQTRDDYNFSSSGELNVDDAKPTGIAAMTGEPIDRNFYLWQAIPLDYWNNGSYPMLGYNRAWEKKLGPDGLISRDHLASEQYGPYFALKLKPAKWLTAVIGGRWLTWRDKGGGKWSFYKNKNNVITDDTVEMPDEGYAPDHNKSRMYHDTVRKFVPYGGVIVELTPTINAYASYTGILKTNNVLRNRPAYGEGGGWLPPITGNSKEVGIKGGLWNDKLNFALSYFTMTQKNYPTLEPTGSRCYEWKYGGENGNEPWCFQGDWEYGTGKGYTSRGFDINLAGQITPKWRMQAGFVKLKIDKPYDAPNSSNDLGDDMNLEYGGTYTAPDKTFKFFTSYDFTPKLTMGVGMRWVSGTKPKPWGHGLSNGQYYVSDKPKALWQPSYSIWNVMARYKINKHAALAVNVGNLTNKRYYTNSRSNFYGKPRNASVALKIKW</sequence>
<evidence type="ECO:0000256" key="6">
    <source>
        <dbReference type="ARBA" id="ARBA00022692"/>
    </source>
</evidence>
<evidence type="ECO:0000256" key="16">
    <source>
        <dbReference type="SAM" id="SignalP"/>
    </source>
</evidence>
<evidence type="ECO:0000313" key="19">
    <source>
        <dbReference type="EMBL" id="EGQ76151.1"/>
    </source>
</evidence>
<keyword evidence="9" id="KW-0406">Ion transport</keyword>
<keyword evidence="5" id="KW-0410">Iron transport</keyword>
<dbReference type="RefSeq" id="WP_003779319.1">
    <property type="nucleotide sequence ID" value="NZ_CP094241.1"/>
</dbReference>
<evidence type="ECO:0000256" key="2">
    <source>
        <dbReference type="ARBA" id="ARBA00009810"/>
    </source>
</evidence>
<evidence type="ECO:0000256" key="3">
    <source>
        <dbReference type="ARBA" id="ARBA00022448"/>
    </source>
</evidence>
<comment type="similarity">
    <text evidence="2 14 15">Belongs to the TonB-dependent receptor family.</text>
</comment>
<evidence type="ECO:0000256" key="4">
    <source>
        <dbReference type="ARBA" id="ARBA00022452"/>
    </source>
</evidence>
<dbReference type="InterPro" id="IPR037066">
    <property type="entry name" value="Plug_dom_sf"/>
</dbReference>
<keyword evidence="8" id="KW-0408">Iron</keyword>
<keyword evidence="10 15" id="KW-0798">TonB box</keyword>
<evidence type="ECO:0000256" key="11">
    <source>
        <dbReference type="ARBA" id="ARBA00023136"/>
    </source>
</evidence>
<dbReference type="Proteomes" id="UP000004982">
    <property type="component" value="Unassembled WGS sequence"/>
</dbReference>
<reference evidence="19 21" key="1">
    <citation type="submission" date="2011-05" db="EMBL/GenBank/DDBJ databases">
        <authorList>
            <person name="Muzny D."/>
            <person name="Qin X."/>
            <person name="Deng J."/>
            <person name="Jiang H."/>
            <person name="Liu Y."/>
            <person name="Qu J."/>
            <person name="Song X.-Z."/>
            <person name="Zhang L."/>
            <person name="Thornton R."/>
            <person name="Coyle M."/>
            <person name="Francisco L."/>
            <person name="Jackson L."/>
            <person name="Javaid M."/>
            <person name="Korchina V."/>
            <person name="Kovar C."/>
            <person name="Mata R."/>
            <person name="Mathew T."/>
            <person name="Ngo R."/>
            <person name="Nguyen L."/>
            <person name="Nguyen N."/>
            <person name="Okwuonu G."/>
            <person name="Ongeri F."/>
            <person name="Pham C."/>
            <person name="Simmons D."/>
            <person name="Wilczek-Boney K."/>
            <person name="Hale W."/>
            <person name="Jakkamsetti A."/>
            <person name="Pham P."/>
            <person name="Ruth R."/>
            <person name="San Lucas F."/>
            <person name="Warren J."/>
            <person name="Zhang J."/>
            <person name="Zhao Z."/>
            <person name="Zhou C."/>
            <person name="Zhu D."/>
            <person name="Lee S."/>
            <person name="Bess C."/>
            <person name="Blankenburg K."/>
            <person name="Forbes L."/>
            <person name="Fu Q."/>
            <person name="Gubbala S."/>
            <person name="Hirani K."/>
            <person name="Jayaseelan J.C."/>
            <person name="Lara F."/>
            <person name="Munidasa M."/>
            <person name="Palculict T."/>
            <person name="Patil S."/>
            <person name="Pu L.-L."/>
            <person name="Saada N."/>
            <person name="Tang L."/>
            <person name="Weissenberger G."/>
            <person name="Zhu Y."/>
            <person name="Hemphill L."/>
            <person name="Shang Y."/>
            <person name="Youmans B."/>
            <person name="Ayvaz T."/>
            <person name="Ross M."/>
            <person name="Santibanez J."/>
            <person name="Aqrawi P."/>
            <person name="Gross S."/>
            <person name="Joshi V."/>
            <person name="Fowler G."/>
            <person name="Nazareth L."/>
            <person name="Reid J."/>
            <person name="Worley K."/>
            <person name="Petrosino J."/>
            <person name="Highlander S."/>
            <person name="Gibbs R."/>
        </authorList>
    </citation>
    <scope>NUCLEOTIDE SEQUENCE [LARGE SCALE GENOMIC DNA]</scope>
    <source>
        <strain evidence="19 21">ATCC 33926</strain>
    </source>
</reference>
<dbReference type="Pfam" id="PF00593">
    <property type="entry name" value="TonB_dep_Rec_b-barrel"/>
    <property type="match status" value="1"/>
</dbReference>
<dbReference type="GO" id="GO:0015344">
    <property type="term" value="F:siderophore uptake transmembrane transporter activity"/>
    <property type="evidence" value="ECO:0007669"/>
    <property type="project" value="TreeGrafter"/>
</dbReference>
<dbReference type="Gene3D" id="2.170.130.10">
    <property type="entry name" value="TonB-dependent receptor, plug domain"/>
    <property type="match status" value="1"/>
</dbReference>
<dbReference type="SUPFAM" id="SSF56935">
    <property type="entry name" value="Porins"/>
    <property type="match status" value="1"/>
</dbReference>
<name>A0AA36UHW6_9NEIS</name>